<keyword evidence="3" id="KW-1185">Reference proteome</keyword>
<dbReference type="EMBL" id="JAAXLA010000037">
    <property type="protein sequence ID" value="NMH99474.1"/>
    <property type="molecule type" value="Genomic_DNA"/>
</dbReference>
<reference evidence="2 3" key="1">
    <citation type="submission" date="2020-04" db="EMBL/GenBank/DDBJ databases">
        <authorList>
            <person name="Klaysubun C."/>
            <person name="Duangmal K."/>
            <person name="Lipun K."/>
        </authorList>
    </citation>
    <scope>NUCLEOTIDE SEQUENCE [LARGE SCALE GENOMIC DNA]</scope>
    <source>
        <strain evidence="2 3">K10HN5</strain>
    </source>
</reference>
<dbReference type="RefSeq" id="WP_169382963.1">
    <property type="nucleotide sequence ID" value="NZ_JAAXLA010000037.1"/>
</dbReference>
<organism evidence="2 3">
    <name type="scientific">Pseudonocardia acidicola</name>
    <dbReference type="NCBI Taxonomy" id="2724939"/>
    <lineage>
        <taxon>Bacteria</taxon>
        <taxon>Bacillati</taxon>
        <taxon>Actinomycetota</taxon>
        <taxon>Actinomycetes</taxon>
        <taxon>Pseudonocardiales</taxon>
        <taxon>Pseudonocardiaceae</taxon>
        <taxon>Pseudonocardia</taxon>
    </lineage>
</organism>
<dbReference type="Gene3D" id="3.40.50.10320">
    <property type="entry name" value="LmbE-like"/>
    <property type="match status" value="1"/>
</dbReference>
<dbReference type="PANTHER" id="PTHR12993">
    <property type="entry name" value="N-ACETYLGLUCOSAMINYL-PHOSPHATIDYLINOSITOL DE-N-ACETYLASE-RELATED"/>
    <property type="match status" value="1"/>
</dbReference>
<name>A0ABX1SD37_9PSEU</name>
<keyword evidence="1" id="KW-0862">Zinc</keyword>
<dbReference type="Pfam" id="PF02585">
    <property type="entry name" value="PIG-L"/>
    <property type="match status" value="1"/>
</dbReference>
<evidence type="ECO:0000313" key="3">
    <source>
        <dbReference type="Proteomes" id="UP000820669"/>
    </source>
</evidence>
<gene>
    <name evidence="2" type="ORF">HF526_19455</name>
</gene>
<evidence type="ECO:0000313" key="2">
    <source>
        <dbReference type="EMBL" id="NMH99474.1"/>
    </source>
</evidence>
<dbReference type="Proteomes" id="UP000820669">
    <property type="component" value="Unassembled WGS sequence"/>
</dbReference>
<protein>
    <submittedName>
        <fullName evidence="2">PIG-L family deacetylase</fullName>
    </submittedName>
</protein>
<proteinExistence type="predicted"/>
<dbReference type="PANTHER" id="PTHR12993:SF29">
    <property type="entry name" value="BLR3841 PROTEIN"/>
    <property type="match status" value="1"/>
</dbReference>
<dbReference type="InterPro" id="IPR024078">
    <property type="entry name" value="LmbE-like_dom_sf"/>
</dbReference>
<comment type="caution">
    <text evidence="2">The sequence shown here is derived from an EMBL/GenBank/DDBJ whole genome shotgun (WGS) entry which is preliminary data.</text>
</comment>
<dbReference type="InterPro" id="IPR003737">
    <property type="entry name" value="GlcNAc_PI_deacetylase-related"/>
</dbReference>
<accession>A0ABX1SD37</accession>
<sequence length="244" mass="26719">MSENLATPSVLVISAHAADFVWRAGGAIALSAQRGSAVHVVCLSFGERGESQGLWKQEGMTCERVKQTRREQSTTAAEVLGASIEFLDLGDYPLRVDEAAQDRIVAIMRQHQPDVLLTHVANDPYNRDHNLAHETTLLTRMVAQAHGHDRSTTPLGAAQVLQFEPHQPEVCGFAPDLLLDITPVFDVKVKAMQAMSGAQGHLVQYYTDLGVRRGVQAVRNGAPKTVTRAEAYQRTFPTVGEELR</sequence>
<evidence type="ECO:0000256" key="1">
    <source>
        <dbReference type="ARBA" id="ARBA00022833"/>
    </source>
</evidence>
<dbReference type="SUPFAM" id="SSF102588">
    <property type="entry name" value="LmbE-like"/>
    <property type="match status" value="1"/>
</dbReference>